<comment type="function">
    <text evidence="1">Neddylation of cullins play an essential role in the regulation of SCF-type complexes activity.</text>
</comment>
<evidence type="ECO:0000256" key="1">
    <source>
        <dbReference type="RuleBase" id="RU410713"/>
    </source>
</evidence>
<dbReference type="GO" id="GO:0031624">
    <property type="term" value="F:ubiquitin conjugating enzyme binding"/>
    <property type="evidence" value="ECO:0007669"/>
    <property type="project" value="TreeGrafter"/>
</dbReference>
<name>A0AAN7FP67_QUERU</name>
<dbReference type="EMBL" id="JAXUIC010000004">
    <property type="protein sequence ID" value="KAK4594934.1"/>
    <property type="molecule type" value="Genomic_DNA"/>
</dbReference>
<dbReference type="PROSITE" id="PS51229">
    <property type="entry name" value="DCUN1"/>
    <property type="match status" value="1"/>
</dbReference>
<dbReference type="Gene3D" id="1.10.238.10">
    <property type="entry name" value="EF-hand"/>
    <property type="match status" value="1"/>
</dbReference>
<reference evidence="3 4" key="1">
    <citation type="journal article" date="2023" name="G3 (Bethesda)">
        <title>A haplotype-resolved chromosome-scale genome for Quercus rubra L. provides insights into the genetics of adaptive traits for red oak species.</title>
        <authorList>
            <person name="Kapoor B."/>
            <person name="Jenkins J."/>
            <person name="Schmutz J."/>
            <person name="Zhebentyayeva T."/>
            <person name="Kuelheim C."/>
            <person name="Coggeshall M."/>
            <person name="Heim C."/>
            <person name="Lasky J.R."/>
            <person name="Leites L."/>
            <person name="Islam-Faridi N."/>
            <person name="Romero-Severson J."/>
            <person name="DeLeo V.L."/>
            <person name="Lucas S.M."/>
            <person name="Lazic D."/>
            <person name="Gailing O."/>
            <person name="Carlson J."/>
            <person name="Staton M."/>
        </authorList>
    </citation>
    <scope>NUCLEOTIDE SEQUENCE [LARGE SCALE GENOMIC DNA]</scope>
    <source>
        <strain evidence="3">Pseudo-F2</strain>
    </source>
</reference>
<dbReference type="GO" id="GO:0045116">
    <property type="term" value="P:protein neddylation"/>
    <property type="evidence" value="ECO:0007669"/>
    <property type="project" value="TreeGrafter"/>
</dbReference>
<comment type="caution">
    <text evidence="3">The sequence shown here is derived from an EMBL/GenBank/DDBJ whole genome shotgun (WGS) entry which is preliminary data.</text>
</comment>
<dbReference type="GO" id="GO:0097602">
    <property type="term" value="F:cullin family protein binding"/>
    <property type="evidence" value="ECO:0007669"/>
    <property type="project" value="TreeGrafter"/>
</dbReference>
<organism evidence="3 4">
    <name type="scientific">Quercus rubra</name>
    <name type="common">Northern red oak</name>
    <name type="synonym">Quercus borealis</name>
    <dbReference type="NCBI Taxonomy" id="3512"/>
    <lineage>
        <taxon>Eukaryota</taxon>
        <taxon>Viridiplantae</taxon>
        <taxon>Streptophyta</taxon>
        <taxon>Embryophyta</taxon>
        <taxon>Tracheophyta</taxon>
        <taxon>Spermatophyta</taxon>
        <taxon>Magnoliopsida</taxon>
        <taxon>eudicotyledons</taxon>
        <taxon>Gunneridae</taxon>
        <taxon>Pentapetalae</taxon>
        <taxon>rosids</taxon>
        <taxon>fabids</taxon>
        <taxon>Fagales</taxon>
        <taxon>Fagaceae</taxon>
        <taxon>Quercus</taxon>
    </lineage>
</organism>
<keyword evidence="4" id="KW-1185">Reference proteome</keyword>
<dbReference type="Proteomes" id="UP001324115">
    <property type="component" value="Unassembled WGS sequence"/>
</dbReference>
<dbReference type="GO" id="GO:0000151">
    <property type="term" value="C:ubiquitin ligase complex"/>
    <property type="evidence" value="ECO:0007669"/>
    <property type="project" value="TreeGrafter"/>
</dbReference>
<dbReference type="Pfam" id="PF03556">
    <property type="entry name" value="Cullin_binding"/>
    <property type="match status" value="1"/>
</dbReference>
<dbReference type="GO" id="GO:0032182">
    <property type="term" value="F:ubiquitin-like protein binding"/>
    <property type="evidence" value="ECO:0007669"/>
    <property type="project" value="TreeGrafter"/>
</dbReference>
<evidence type="ECO:0000259" key="2">
    <source>
        <dbReference type="PROSITE" id="PS51229"/>
    </source>
</evidence>
<dbReference type="Gene3D" id="1.10.238.200">
    <property type="entry name" value="Cullin, PONY binding domain"/>
    <property type="match status" value="1"/>
</dbReference>
<dbReference type="PANTHER" id="PTHR12281">
    <property type="entry name" value="RP42 RELATED"/>
    <property type="match status" value="1"/>
</dbReference>
<dbReference type="PANTHER" id="PTHR12281:SF2">
    <property type="entry name" value="DEFECTIVE IN CULLIN NEDDYLATION PROTEIN"/>
    <property type="match status" value="1"/>
</dbReference>
<dbReference type="EMBL" id="JAXUIC010000004">
    <property type="protein sequence ID" value="KAK4594936.1"/>
    <property type="molecule type" value="Genomic_DNA"/>
</dbReference>
<evidence type="ECO:0000313" key="4">
    <source>
        <dbReference type="Proteomes" id="UP001324115"/>
    </source>
</evidence>
<proteinExistence type="predicted"/>
<dbReference type="InterPro" id="IPR014764">
    <property type="entry name" value="DCN-prot"/>
</dbReference>
<sequence>MKAATMCEFSKQEFIGGLQGLGIDFLEKFCEKIPFMCMELKDDQKFREIYNFAFGWAKEKGQKSLALDTAIRMWQLLFAESSGHWLNTGASSYRLGITKQYLGTRGLNYWSLLGRWTLH</sequence>
<dbReference type="InterPro" id="IPR005176">
    <property type="entry name" value="PONY_dom"/>
</dbReference>
<dbReference type="AlphaFoldDB" id="A0AAN7FP67"/>
<protein>
    <recommendedName>
        <fullName evidence="1">Defective in cullin neddylation protein</fullName>
    </recommendedName>
</protein>
<accession>A0AAN7FP67</accession>
<evidence type="ECO:0000313" key="3">
    <source>
        <dbReference type="EMBL" id="KAK4594934.1"/>
    </source>
</evidence>
<gene>
    <name evidence="3" type="ORF">RGQ29_018605</name>
</gene>
<feature type="domain" description="DCUN1" evidence="2">
    <location>
        <begin position="1"/>
        <end position="119"/>
    </location>
</feature>
<dbReference type="EMBL" id="JAXUIC010000004">
    <property type="protein sequence ID" value="KAK4594935.1"/>
    <property type="molecule type" value="Genomic_DNA"/>
</dbReference>
<dbReference type="InterPro" id="IPR042460">
    <property type="entry name" value="DCN1-like_PONY"/>
</dbReference>